<evidence type="ECO:0000313" key="11">
    <source>
        <dbReference type="Proteomes" id="UP000199664"/>
    </source>
</evidence>
<dbReference type="InterPro" id="IPR013977">
    <property type="entry name" value="GcvT_C"/>
</dbReference>
<keyword evidence="10" id="KW-0489">Methyltransferase</keyword>
<sequence>MAAEAETASTEPLLKTPFHARHVTLGARMVPFAGYDMPVQYPAGIMAEHNWTRESAGLFDVSHMGQAFLVGPDHETTARALEALIPADIVNLPPGKQRYSQLLNEEGGILDDLMVTRSADPDEDGALLLVVNAACKTQDYAHIEARLPANVKLVKAEHRGLIALQGPKAEEALAALNPEAAEMGFMTLRTLKLGGVKANVSRSGYTGEDGYEISAAADRIGEIWDALLLDARVKPIGLGARDSLRLEAGLCLYGHDIDATTSPVEAALNWSIQKRRREEGGFPGAARIQREFAEGVSRVRVGLLPEGRAPAREGADIATADGTIVGKVTSGGFGPTLNGPCAMGYVAKEHSAPGTKLDLIVRGKPLPATIAAMPFVPNRYKR</sequence>
<comment type="similarity">
    <text evidence="1">Belongs to the GcvT family.</text>
</comment>
<dbReference type="InterPro" id="IPR029043">
    <property type="entry name" value="GcvT/YgfZ_C"/>
</dbReference>
<dbReference type="InterPro" id="IPR006222">
    <property type="entry name" value="GCVT_N"/>
</dbReference>
<evidence type="ECO:0000256" key="1">
    <source>
        <dbReference type="ARBA" id="ARBA00008609"/>
    </source>
</evidence>
<dbReference type="STRING" id="1036779.SAMN04515666_102627"/>
<dbReference type="GO" id="GO:0008483">
    <property type="term" value="F:transaminase activity"/>
    <property type="evidence" value="ECO:0007669"/>
    <property type="project" value="UniProtKB-KW"/>
</dbReference>
<dbReference type="GO" id="GO:0005960">
    <property type="term" value="C:glycine cleavage complex"/>
    <property type="evidence" value="ECO:0007669"/>
    <property type="project" value="InterPro"/>
</dbReference>
<feature type="domain" description="GCVT N-terminal" evidence="8">
    <location>
        <begin position="18"/>
        <end position="274"/>
    </location>
</feature>
<evidence type="ECO:0000256" key="3">
    <source>
        <dbReference type="ARBA" id="ARBA00022576"/>
    </source>
</evidence>
<dbReference type="GO" id="GO:0032259">
    <property type="term" value="P:methylation"/>
    <property type="evidence" value="ECO:0007669"/>
    <property type="project" value="UniProtKB-KW"/>
</dbReference>
<dbReference type="OrthoDB" id="9774591at2"/>
<organism evidence="10 11">
    <name type="scientific">Bosea lupini</name>
    <dbReference type="NCBI Taxonomy" id="1036779"/>
    <lineage>
        <taxon>Bacteria</taxon>
        <taxon>Pseudomonadati</taxon>
        <taxon>Pseudomonadota</taxon>
        <taxon>Alphaproteobacteria</taxon>
        <taxon>Hyphomicrobiales</taxon>
        <taxon>Boseaceae</taxon>
        <taxon>Bosea</taxon>
    </lineage>
</organism>
<dbReference type="SUPFAM" id="SSF103025">
    <property type="entry name" value="Folate-binding domain"/>
    <property type="match status" value="1"/>
</dbReference>
<proteinExistence type="inferred from homology"/>
<dbReference type="GO" id="GO:0004047">
    <property type="term" value="F:aminomethyltransferase activity"/>
    <property type="evidence" value="ECO:0007669"/>
    <property type="project" value="UniProtKB-EC"/>
</dbReference>
<name>A0A1H7LU04_9HYPH</name>
<dbReference type="GO" id="GO:0008168">
    <property type="term" value="F:methyltransferase activity"/>
    <property type="evidence" value="ECO:0007669"/>
    <property type="project" value="UniProtKB-KW"/>
</dbReference>
<evidence type="ECO:0000256" key="7">
    <source>
        <dbReference type="PIRSR" id="PIRSR006487-1"/>
    </source>
</evidence>
<keyword evidence="4 10" id="KW-0808">Transferase</keyword>
<comment type="catalytic activity">
    <reaction evidence="6">
        <text>N(6)-[(R)-S(8)-aminomethyldihydrolipoyl]-L-lysyl-[protein] + (6S)-5,6,7,8-tetrahydrofolate = N(6)-[(R)-dihydrolipoyl]-L-lysyl-[protein] + (6R)-5,10-methylene-5,6,7,8-tetrahydrofolate + NH4(+)</text>
        <dbReference type="Rhea" id="RHEA:16945"/>
        <dbReference type="Rhea" id="RHEA-COMP:10475"/>
        <dbReference type="Rhea" id="RHEA-COMP:10492"/>
        <dbReference type="ChEBI" id="CHEBI:15636"/>
        <dbReference type="ChEBI" id="CHEBI:28938"/>
        <dbReference type="ChEBI" id="CHEBI:57453"/>
        <dbReference type="ChEBI" id="CHEBI:83100"/>
        <dbReference type="ChEBI" id="CHEBI:83143"/>
        <dbReference type="EC" id="2.1.2.10"/>
    </reaction>
</comment>
<dbReference type="PANTHER" id="PTHR43757">
    <property type="entry name" value="AMINOMETHYLTRANSFERASE"/>
    <property type="match status" value="1"/>
</dbReference>
<accession>A0A1H7LU04</accession>
<feature type="domain" description="Aminomethyltransferase C-terminal" evidence="9">
    <location>
        <begin position="298"/>
        <end position="376"/>
    </location>
</feature>
<dbReference type="Gene3D" id="3.30.70.1400">
    <property type="entry name" value="Aminomethyltransferase beta-barrel domains"/>
    <property type="match status" value="1"/>
</dbReference>
<dbReference type="GO" id="GO:0006546">
    <property type="term" value="P:glycine catabolic process"/>
    <property type="evidence" value="ECO:0007669"/>
    <property type="project" value="InterPro"/>
</dbReference>
<keyword evidence="3" id="KW-0032">Aminotransferase</keyword>
<dbReference type="AlphaFoldDB" id="A0A1H7LU04"/>
<dbReference type="Proteomes" id="UP000199664">
    <property type="component" value="Unassembled WGS sequence"/>
</dbReference>
<evidence type="ECO:0000313" key="10">
    <source>
        <dbReference type="EMBL" id="SEL02339.1"/>
    </source>
</evidence>
<evidence type="ECO:0000256" key="6">
    <source>
        <dbReference type="ARBA" id="ARBA00047665"/>
    </source>
</evidence>
<dbReference type="Pfam" id="PF08669">
    <property type="entry name" value="GCV_T_C"/>
    <property type="match status" value="1"/>
</dbReference>
<evidence type="ECO:0000256" key="2">
    <source>
        <dbReference type="ARBA" id="ARBA00012616"/>
    </source>
</evidence>
<feature type="binding site" evidence="7">
    <location>
        <position position="212"/>
    </location>
    <ligand>
        <name>substrate</name>
    </ligand>
</feature>
<reference evidence="11" key="1">
    <citation type="submission" date="2016-10" db="EMBL/GenBank/DDBJ databases">
        <authorList>
            <person name="Varghese N."/>
            <person name="Submissions S."/>
        </authorList>
    </citation>
    <scope>NUCLEOTIDE SEQUENCE [LARGE SCALE GENOMIC DNA]</scope>
    <source>
        <strain evidence="11">LMG 26383,CCUG 61248,R- 45681</strain>
    </source>
</reference>
<dbReference type="EMBL" id="FOAN01000002">
    <property type="protein sequence ID" value="SEL02339.1"/>
    <property type="molecule type" value="Genomic_DNA"/>
</dbReference>
<evidence type="ECO:0000259" key="9">
    <source>
        <dbReference type="Pfam" id="PF08669"/>
    </source>
</evidence>
<dbReference type="InterPro" id="IPR027266">
    <property type="entry name" value="TrmE/GcvT-like"/>
</dbReference>
<evidence type="ECO:0000256" key="4">
    <source>
        <dbReference type="ARBA" id="ARBA00022679"/>
    </source>
</evidence>
<dbReference type="NCBIfam" id="NF010093">
    <property type="entry name" value="PRK13579.1"/>
    <property type="match status" value="1"/>
</dbReference>
<dbReference type="Gene3D" id="3.30.1360.120">
    <property type="entry name" value="Probable tRNA modification gtpase trme, domain 1"/>
    <property type="match status" value="1"/>
</dbReference>
<dbReference type="PANTHER" id="PTHR43757:SF2">
    <property type="entry name" value="AMINOMETHYLTRANSFERASE, MITOCHONDRIAL"/>
    <property type="match status" value="1"/>
</dbReference>
<evidence type="ECO:0000256" key="5">
    <source>
        <dbReference type="ARBA" id="ARBA00031395"/>
    </source>
</evidence>
<evidence type="ECO:0000259" key="8">
    <source>
        <dbReference type="Pfam" id="PF01571"/>
    </source>
</evidence>
<dbReference type="Pfam" id="PF01571">
    <property type="entry name" value="GCV_T"/>
    <property type="match status" value="1"/>
</dbReference>
<dbReference type="NCBIfam" id="NF001567">
    <property type="entry name" value="PRK00389.1"/>
    <property type="match status" value="1"/>
</dbReference>
<dbReference type="RefSeq" id="WP_091831815.1">
    <property type="nucleotide sequence ID" value="NZ_FOAN01000002.1"/>
</dbReference>
<keyword evidence="11" id="KW-1185">Reference proteome</keyword>
<dbReference type="InterPro" id="IPR028896">
    <property type="entry name" value="GcvT/YgfZ/DmdA"/>
</dbReference>
<dbReference type="InterPro" id="IPR006223">
    <property type="entry name" value="GcvT"/>
</dbReference>
<dbReference type="PIRSF" id="PIRSF006487">
    <property type="entry name" value="GcvT"/>
    <property type="match status" value="1"/>
</dbReference>
<dbReference type="SUPFAM" id="SSF101790">
    <property type="entry name" value="Aminomethyltransferase beta-barrel domain"/>
    <property type="match status" value="1"/>
</dbReference>
<dbReference type="FunFam" id="4.10.1250.10:FF:000002">
    <property type="entry name" value="Aminomethyltransferase"/>
    <property type="match status" value="1"/>
</dbReference>
<dbReference type="Gene3D" id="4.10.1250.10">
    <property type="entry name" value="Aminomethyltransferase fragment"/>
    <property type="match status" value="1"/>
</dbReference>
<protein>
    <recommendedName>
        <fullName evidence="2">aminomethyltransferase</fullName>
        <ecNumber evidence="2">2.1.2.10</ecNumber>
    </recommendedName>
    <alternativeName>
        <fullName evidence="5">Glycine cleavage system T protein</fullName>
    </alternativeName>
</protein>
<dbReference type="EC" id="2.1.2.10" evidence="2"/>
<dbReference type="Gene3D" id="2.40.30.110">
    <property type="entry name" value="Aminomethyltransferase beta-barrel domains"/>
    <property type="match status" value="1"/>
</dbReference>
<dbReference type="NCBIfam" id="TIGR00528">
    <property type="entry name" value="gcvT"/>
    <property type="match status" value="1"/>
</dbReference>
<gene>
    <name evidence="10" type="ORF">SAMN04515666_102627</name>
</gene>